<dbReference type="EMBL" id="VXRG01000071">
    <property type="protein sequence ID" value="MXY93479.1"/>
    <property type="molecule type" value="Genomic_DNA"/>
</dbReference>
<dbReference type="Gene3D" id="1.20.1560.10">
    <property type="entry name" value="ABC transporter type 1, transmembrane domain"/>
    <property type="match status" value="1"/>
</dbReference>
<dbReference type="GO" id="GO:0005524">
    <property type="term" value="F:ATP binding"/>
    <property type="evidence" value="ECO:0007669"/>
    <property type="project" value="UniProtKB-KW"/>
</dbReference>
<keyword evidence="4 5" id="KW-0472">Membrane</keyword>
<dbReference type="InterPro" id="IPR011527">
    <property type="entry name" value="ABC1_TM_dom"/>
</dbReference>
<evidence type="ECO:0000313" key="7">
    <source>
        <dbReference type="EMBL" id="MXY93479.1"/>
    </source>
</evidence>
<dbReference type="GO" id="GO:0140359">
    <property type="term" value="F:ABC-type transporter activity"/>
    <property type="evidence" value="ECO:0007669"/>
    <property type="project" value="InterPro"/>
</dbReference>
<comment type="subcellular location">
    <subcellularLocation>
        <location evidence="1">Cell membrane</location>
        <topology evidence="1">Multi-pass membrane protein</topology>
    </subcellularLocation>
</comment>
<accession>A0A6B0YTY6</accession>
<evidence type="ECO:0000259" key="6">
    <source>
        <dbReference type="Pfam" id="PF00664"/>
    </source>
</evidence>
<feature type="transmembrane region" description="Helical" evidence="5">
    <location>
        <begin position="77"/>
        <end position="95"/>
    </location>
</feature>
<evidence type="ECO:0000256" key="2">
    <source>
        <dbReference type="ARBA" id="ARBA00022692"/>
    </source>
</evidence>
<dbReference type="InterPro" id="IPR036640">
    <property type="entry name" value="ABC1_TM_sf"/>
</dbReference>
<feature type="domain" description="ABC transmembrane type-1" evidence="6">
    <location>
        <begin position="42"/>
        <end position="123"/>
    </location>
</feature>
<reference evidence="7" key="1">
    <citation type="submission" date="2019-09" db="EMBL/GenBank/DDBJ databases">
        <title>Characterisation of the sponge microbiome using genome-centric metagenomics.</title>
        <authorList>
            <person name="Engelberts J.P."/>
            <person name="Robbins S.J."/>
            <person name="De Goeij J.M."/>
            <person name="Aranda M."/>
            <person name="Bell S.C."/>
            <person name="Webster N.S."/>
        </authorList>
    </citation>
    <scope>NUCLEOTIDE SEQUENCE</scope>
    <source>
        <strain evidence="7">SB0664_bin_27</strain>
    </source>
</reference>
<name>A0A6B0YTY6_9CHLR</name>
<dbReference type="SUPFAM" id="SSF90123">
    <property type="entry name" value="ABC transporter transmembrane region"/>
    <property type="match status" value="1"/>
</dbReference>
<feature type="transmembrane region" description="Helical" evidence="5">
    <location>
        <begin position="38"/>
        <end position="57"/>
    </location>
</feature>
<comment type="caution">
    <text evidence="7">The sequence shown here is derived from an EMBL/GenBank/DDBJ whole genome shotgun (WGS) entry which is preliminary data.</text>
</comment>
<keyword evidence="3 5" id="KW-1133">Transmembrane helix</keyword>
<dbReference type="Pfam" id="PF00664">
    <property type="entry name" value="ABC_membrane"/>
    <property type="match status" value="1"/>
</dbReference>
<protein>
    <submittedName>
        <fullName evidence="7">ABC transporter ATP-binding protein</fullName>
    </submittedName>
</protein>
<evidence type="ECO:0000256" key="1">
    <source>
        <dbReference type="ARBA" id="ARBA00004651"/>
    </source>
</evidence>
<gene>
    <name evidence="7" type="ORF">F4Y42_08530</name>
</gene>
<dbReference type="AlphaFoldDB" id="A0A6B0YTY6"/>
<organism evidence="7">
    <name type="scientific">Caldilineaceae bacterium SB0664_bin_27</name>
    <dbReference type="NCBI Taxonomy" id="2605260"/>
    <lineage>
        <taxon>Bacteria</taxon>
        <taxon>Bacillati</taxon>
        <taxon>Chloroflexota</taxon>
        <taxon>Caldilineae</taxon>
        <taxon>Caldilineales</taxon>
        <taxon>Caldilineaceae</taxon>
    </lineage>
</organism>
<evidence type="ECO:0000256" key="3">
    <source>
        <dbReference type="ARBA" id="ARBA00022989"/>
    </source>
</evidence>
<evidence type="ECO:0000256" key="4">
    <source>
        <dbReference type="ARBA" id="ARBA00023136"/>
    </source>
</evidence>
<dbReference type="GO" id="GO:0005886">
    <property type="term" value="C:plasma membrane"/>
    <property type="evidence" value="ECO:0007669"/>
    <property type="project" value="UniProtKB-SubCell"/>
</dbReference>
<keyword evidence="7" id="KW-0547">Nucleotide-binding</keyword>
<keyword evidence="2 5" id="KW-0812">Transmembrane</keyword>
<proteinExistence type="predicted"/>
<sequence>MLAGWSDVPLRPPPEASDASVCATLYASADKISAPPQLGQTLLLLFVLCANILLQLINPLITHRFLESALADGSMEFLARLALLFIGIAAVQQVTVVNSTVLAENVGWRPTNALRRDLARHCL</sequence>
<keyword evidence="7" id="KW-0067">ATP-binding</keyword>
<evidence type="ECO:0000256" key="5">
    <source>
        <dbReference type="SAM" id="Phobius"/>
    </source>
</evidence>